<dbReference type="PANTHER" id="PTHR37752">
    <property type="entry name" value="OS02G0610700 PROTEIN"/>
    <property type="match status" value="1"/>
</dbReference>
<dbReference type="PANTHER" id="PTHR37752:SF1">
    <property type="entry name" value="OS02G0610700 PROTEIN"/>
    <property type="match status" value="1"/>
</dbReference>
<keyword evidence="2" id="KW-0150">Chloroplast</keyword>
<gene>
    <name evidence="6" type="primary">g4618</name>
    <name evidence="6" type="ORF">VP750_LOCUS3938</name>
</gene>
<dbReference type="InterPro" id="IPR053091">
    <property type="entry name" value="PSII_Assembly/Photoprotect-Rel"/>
</dbReference>
<proteinExistence type="predicted"/>
<keyword evidence="5" id="KW-0812">Transmembrane</keyword>
<evidence type="ECO:0000256" key="3">
    <source>
        <dbReference type="ARBA" id="ARBA00022640"/>
    </source>
</evidence>
<accession>A0ABP1FQS1</accession>
<dbReference type="Proteomes" id="UP001497392">
    <property type="component" value="Unassembled WGS sequence"/>
</dbReference>
<organism evidence="6 7">
    <name type="scientific">Coccomyxa viridis</name>
    <dbReference type="NCBI Taxonomy" id="1274662"/>
    <lineage>
        <taxon>Eukaryota</taxon>
        <taxon>Viridiplantae</taxon>
        <taxon>Chlorophyta</taxon>
        <taxon>core chlorophytes</taxon>
        <taxon>Trebouxiophyceae</taxon>
        <taxon>Trebouxiophyceae incertae sedis</taxon>
        <taxon>Coccomyxaceae</taxon>
        <taxon>Coccomyxa</taxon>
    </lineage>
</organism>
<keyword evidence="7" id="KW-1185">Reference proteome</keyword>
<keyword evidence="5" id="KW-1133">Transmembrane helix</keyword>
<evidence type="ECO:0000256" key="4">
    <source>
        <dbReference type="SAM" id="MobiDB-lite"/>
    </source>
</evidence>
<evidence type="ECO:0000256" key="1">
    <source>
        <dbReference type="ARBA" id="ARBA00004229"/>
    </source>
</evidence>
<feature type="region of interest" description="Disordered" evidence="4">
    <location>
        <begin position="232"/>
        <end position="260"/>
    </location>
</feature>
<keyword evidence="3" id="KW-0934">Plastid</keyword>
<evidence type="ECO:0000313" key="6">
    <source>
        <dbReference type="EMBL" id="CAL5222279.1"/>
    </source>
</evidence>
<sequence>MVFTGTASLTASIAAPFSVRAPALLRRQGAALAPLGLGFRNVQKRQAIQTLVRAATETEAKPEVAKVADSIGLPVDEGLFGFKPFPELWVGRLAMAGFLTSVIEEFITGKGTLQQIGLFTPNPALFVFLLAFFGGLTAYATARTIYRATNKEMTANELVRYRQFLGIQKEQQNIKEEQEKLKNSFAAGKDIVSPDNLNTINQTKAEGTPADRVLNPGPKEVAQQAINKLGGPPDFLGGDVEGEAARESARMKDRAQSGPPAASVSLAAKQDVLEQSNFAGDSDWGYARQVEVTNGRWAMLGFLTAIIIEAGTGRGILLQLVGYAKALNLLGPASGV</sequence>
<keyword evidence="5" id="KW-0472">Membrane</keyword>
<feature type="compositionally biased region" description="Basic and acidic residues" evidence="4">
    <location>
        <begin position="243"/>
        <end position="255"/>
    </location>
</feature>
<evidence type="ECO:0000313" key="7">
    <source>
        <dbReference type="Proteomes" id="UP001497392"/>
    </source>
</evidence>
<evidence type="ECO:0000256" key="5">
    <source>
        <dbReference type="SAM" id="Phobius"/>
    </source>
</evidence>
<dbReference type="SUPFAM" id="SSF103511">
    <property type="entry name" value="Chlorophyll a-b binding protein"/>
    <property type="match status" value="2"/>
</dbReference>
<protein>
    <submittedName>
        <fullName evidence="6">G4618 protein</fullName>
    </submittedName>
</protein>
<dbReference type="Pfam" id="PF00504">
    <property type="entry name" value="Chloroa_b-bind"/>
    <property type="match status" value="1"/>
</dbReference>
<dbReference type="Gene3D" id="1.10.3460.10">
    <property type="entry name" value="Chlorophyll a/b binding protein domain"/>
    <property type="match status" value="2"/>
</dbReference>
<evidence type="ECO:0000256" key="2">
    <source>
        <dbReference type="ARBA" id="ARBA00022528"/>
    </source>
</evidence>
<reference evidence="6 7" key="1">
    <citation type="submission" date="2024-06" db="EMBL/GenBank/DDBJ databases">
        <authorList>
            <person name="Kraege A."/>
            <person name="Thomma B."/>
        </authorList>
    </citation>
    <scope>NUCLEOTIDE SEQUENCE [LARGE SCALE GENOMIC DNA]</scope>
</reference>
<name>A0ABP1FQS1_9CHLO</name>
<feature type="transmembrane region" description="Helical" evidence="5">
    <location>
        <begin position="124"/>
        <end position="142"/>
    </location>
</feature>
<dbReference type="EMBL" id="CAXHTA020000006">
    <property type="protein sequence ID" value="CAL5222279.1"/>
    <property type="molecule type" value="Genomic_DNA"/>
</dbReference>
<dbReference type="InterPro" id="IPR022796">
    <property type="entry name" value="Chloroa_b-bind"/>
</dbReference>
<comment type="subcellular location">
    <subcellularLocation>
        <location evidence="1">Plastid</location>
        <location evidence="1">Chloroplast</location>
    </subcellularLocation>
</comment>
<comment type="caution">
    <text evidence="6">The sequence shown here is derived from an EMBL/GenBank/DDBJ whole genome shotgun (WGS) entry which is preliminary data.</text>
</comment>